<feature type="compositionally biased region" description="Low complexity" evidence="1">
    <location>
        <begin position="142"/>
        <end position="157"/>
    </location>
</feature>
<name>A0A1I1SBA5_9ACTN</name>
<dbReference type="InterPro" id="IPR003583">
    <property type="entry name" value="Hlx-hairpin-Hlx_DNA-bd_motif"/>
</dbReference>
<evidence type="ECO:0000256" key="1">
    <source>
        <dbReference type="SAM" id="MobiDB-lite"/>
    </source>
</evidence>
<dbReference type="SMART" id="SM00278">
    <property type="entry name" value="HhH1"/>
    <property type="match status" value="1"/>
</dbReference>
<dbReference type="Gene3D" id="1.10.150.320">
    <property type="entry name" value="Photosystem II 12 kDa extrinsic protein"/>
    <property type="match status" value="1"/>
</dbReference>
<dbReference type="SUPFAM" id="SSF47781">
    <property type="entry name" value="RuvA domain 2-like"/>
    <property type="match status" value="1"/>
</dbReference>
<dbReference type="RefSeq" id="WP_091561866.1">
    <property type="nucleotide sequence ID" value="NZ_BNAC01000005.1"/>
</dbReference>
<dbReference type="Pfam" id="PF10531">
    <property type="entry name" value="SLBB"/>
    <property type="match status" value="1"/>
</dbReference>
<dbReference type="InterPro" id="IPR051675">
    <property type="entry name" value="Endo/Exo/Phosphatase_dom_1"/>
</dbReference>
<dbReference type="OrthoDB" id="9758724at2"/>
<dbReference type="AlphaFoldDB" id="A0A1I1SBA5"/>
<dbReference type="GO" id="GO:0003677">
    <property type="term" value="F:DNA binding"/>
    <property type="evidence" value="ECO:0007669"/>
    <property type="project" value="InterPro"/>
</dbReference>
<dbReference type="STRING" id="1225127.SAMN05661030_3340"/>
<reference evidence="4" key="1">
    <citation type="submission" date="2016-10" db="EMBL/GenBank/DDBJ databases">
        <authorList>
            <person name="Varghese N."/>
            <person name="Submissions S."/>
        </authorList>
    </citation>
    <scope>NUCLEOTIDE SEQUENCE [LARGE SCALE GENOMIC DNA]</scope>
    <source>
        <strain evidence="4">DSM 45962</strain>
    </source>
</reference>
<dbReference type="InterPro" id="IPR019554">
    <property type="entry name" value="Soluble_ligand-bd"/>
</dbReference>
<dbReference type="GO" id="GO:0006281">
    <property type="term" value="P:DNA repair"/>
    <property type="evidence" value="ECO:0007669"/>
    <property type="project" value="InterPro"/>
</dbReference>
<gene>
    <name evidence="3" type="ORF">SAMN05661030_3340</name>
</gene>
<feature type="region of interest" description="Disordered" evidence="1">
    <location>
        <begin position="25"/>
        <end position="101"/>
    </location>
</feature>
<dbReference type="Pfam" id="PF12836">
    <property type="entry name" value="HHH_3"/>
    <property type="match status" value="1"/>
</dbReference>
<sequence>MLFSPRRADDADVIRARLRALLAEGSARPGWVPDDDPPGPRDAHRRGTGSDDALDDGADPEDDAWSLDPPHDHGPAAAERPEGAGSGRHRAAGPSTRLDPGPVGTRSLWLVAVLAAVAVALWSWTSRPEVTAAPDPAPSVPAAPAASTTSPSGADAGGAPADVVVVAVVGQVASPGLVTLPAGSRVADALAAAGGLLPGTDPATVNAAALLVDGQQVAVGVPGAAPGAAAGGPAPGGLVDLNTAALADLDALPGIGPVLAQRILDHRAQHGPFGSVQELDDVSGIGPSLFAEVSPLVTV</sequence>
<evidence type="ECO:0000259" key="2">
    <source>
        <dbReference type="SMART" id="SM00278"/>
    </source>
</evidence>
<dbReference type="Gene3D" id="3.10.560.10">
    <property type="entry name" value="Outer membrane lipoprotein wza domain like"/>
    <property type="match status" value="1"/>
</dbReference>
<evidence type="ECO:0000313" key="4">
    <source>
        <dbReference type="Proteomes" id="UP000199022"/>
    </source>
</evidence>
<dbReference type="InterPro" id="IPR010994">
    <property type="entry name" value="RuvA_2-like"/>
</dbReference>
<dbReference type="Proteomes" id="UP000199022">
    <property type="component" value="Unassembled WGS sequence"/>
</dbReference>
<organism evidence="3 4">
    <name type="scientific">Klenkia taihuensis</name>
    <dbReference type="NCBI Taxonomy" id="1225127"/>
    <lineage>
        <taxon>Bacteria</taxon>
        <taxon>Bacillati</taxon>
        <taxon>Actinomycetota</taxon>
        <taxon>Actinomycetes</taxon>
        <taxon>Geodermatophilales</taxon>
        <taxon>Geodermatophilaceae</taxon>
        <taxon>Klenkia</taxon>
    </lineage>
</organism>
<feature type="compositionally biased region" description="Acidic residues" evidence="1">
    <location>
        <begin position="52"/>
        <end position="65"/>
    </location>
</feature>
<dbReference type="PANTHER" id="PTHR21180:SF32">
    <property type="entry name" value="ENDONUCLEASE_EXONUCLEASE_PHOSPHATASE FAMILY DOMAIN-CONTAINING PROTEIN 1"/>
    <property type="match status" value="1"/>
</dbReference>
<feature type="domain" description="Helix-hairpin-helix DNA-binding motif class 1" evidence="2">
    <location>
        <begin position="247"/>
        <end position="266"/>
    </location>
</feature>
<keyword evidence="4" id="KW-1185">Reference proteome</keyword>
<proteinExistence type="predicted"/>
<dbReference type="EMBL" id="FOMD01000004">
    <property type="protein sequence ID" value="SFD43804.1"/>
    <property type="molecule type" value="Genomic_DNA"/>
</dbReference>
<dbReference type="PANTHER" id="PTHR21180">
    <property type="entry name" value="ENDONUCLEASE/EXONUCLEASE/PHOSPHATASE FAMILY DOMAIN-CONTAINING PROTEIN 1"/>
    <property type="match status" value="1"/>
</dbReference>
<protein>
    <submittedName>
        <fullName evidence="3">Competence protein ComEA</fullName>
    </submittedName>
</protein>
<accession>A0A1I1SBA5</accession>
<dbReference type="GO" id="GO:0015628">
    <property type="term" value="P:protein secretion by the type II secretion system"/>
    <property type="evidence" value="ECO:0007669"/>
    <property type="project" value="TreeGrafter"/>
</dbReference>
<dbReference type="GO" id="GO:0015627">
    <property type="term" value="C:type II protein secretion system complex"/>
    <property type="evidence" value="ECO:0007669"/>
    <property type="project" value="TreeGrafter"/>
</dbReference>
<evidence type="ECO:0000313" key="3">
    <source>
        <dbReference type="EMBL" id="SFD43804.1"/>
    </source>
</evidence>
<feature type="region of interest" description="Disordered" evidence="1">
    <location>
        <begin position="129"/>
        <end position="157"/>
    </location>
</feature>
<feature type="compositionally biased region" description="Basic and acidic residues" evidence="1">
    <location>
        <begin position="69"/>
        <end position="82"/>
    </location>
</feature>